<comment type="caution">
    <text evidence="4">The sequence shown here is derived from an EMBL/GenBank/DDBJ whole genome shotgun (WGS) entry which is preliminary data.</text>
</comment>
<feature type="signal peptide" evidence="2">
    <location>
        <begin position="1"/>
        <end position="32"/>
    </location>
</feature>
<evidence type="ECO:0000313" key="4">
    <source>
        <dbReference type="EMBL" id="TMQ63539.1"/>
    </source>
</evidence>
<dbReference type="Proteomes" id="UP000317691">
    <property type="component" value="Unassembled WGS sequence"/>
</dbReference>
<protein>
    <submittedName>
        <fullName evidence="4">Porin family protein</fullName>
    </submittedName>
</protein>
<dbReference type="InterPro" id="IPR011250">
    <property type="entry name" value="OMP/PagP_B-barrel"/>
</dbReference>
<name>A0A538TIU8_UNCEI</name>
<dbReference type="InterPro" id="IPR027385">
    <property type="entry name" value="Beta-barrel_OMP"/>
</dbReference>
<keyword evidence="1 2" id="KW-0732">Signal</keyword>
<dbReference type="EMBL" id="VBOZ01000030">
    <property type="protein sequence ID" value="TMQ63539.1"/>
    <property type="molecule type" value="Genomic_DNA"/>
</dbReference>
<evidence type="ECO:0000256" key="2">
    <source>
        <dbReference type="SAM" id="SignalP"/>
    </source>
</evidence>
<reference evidence="4 5" key="1">
    <citation type="journal article" date="2019" name="Nat. Microbiol.">
        <title>Mediterranean grassland soil C-N compound turnover is dependent on rainfall and depth, and is mediated by genomically divergent microorganisms.</title>
        <authorList>
            <person name="Diamond S."/>
            <person name="Andeer P.F."/>
            <person name="Li Z."/>
            <person name="Crits-Christoph A."/>
            <person name="Burstein D."/>
            <person name="Anantharaman K."/>
            <person name="Lane K.R."/>
            <person name="Thomas B.C."/>
            <person name="Pan C."/>
            <person name="Northen T.R."/>
            <person name="Banfield J.F."/>
        </authorList>
    </citation>
    <scope>NUCLEOTIDE SEQUENCE [LARGE SCALE GENOMIC DNA]</scope>
    <source>
        <strain evidence="4">WS_9</strain>
    </source>
</reference>
<dbReference type="AlphaFoldDB" id="A0A538TIU8"/>
<evidence type="ECO:0000313" key="5">
    <source>
        <dbReference type="Proteomes" id="UP000317691"/>
    </source>
</evidence>
<dbReference type="SUPFAM" id="SSF56925">
    <property type="entry name" value="OMPA-like"/>
    <property type="match status" value="1"/>
</dbReference>
<proteinExistence type="predicted"/>
<evidence type="ECO:0000256" key="1">
    <source>
        <dbReference type="ARBA" id="ARBA00022729"/>
    </source>
</evidence>
<dbReference type="Gene3D" id="2.40.160.20">
    <property type="match status" value="1"/>
</dbReference>
<feature type="domain" description="Outer membrane protein beta-barrel" evidence="3">
    <location>
        <begin position="76"/>
        <end position="225"/>
    </location>
</feature>
<accession>A0A538TIU8</accession>
<feature type="chain" id="PRO_5021768734" evidence="2">
    <location>
        <begin position="33"/>
        <end position="238"/>
    </location>
</feature>
<dbReference type="Pfam" id="PF13505">
    <property type="entry name" value="OMP_b-brl"/>
    <property type="match status" value="1"/>
</dbReference>
<evidence type="ECO:0000259" key="3">
    <source>
        <dbReference type="Pfam" id="PF13505"/>
    </source>
</evidence>
<sequence length="238" mass="25623">MMVEGALVVARLRAGALLLGALAVLIPCAAHAEAGGSPGPRRDWLALESDAYQPAPVTPERKPLLRRQRPNTISLGIQGSYGVVRGTSRLSDGFNSGPGYAFRFRYMITPSFALGFSFENQRFNDRGGRPSTTPGASDSVVVMTTVSAEGVFYIHRQREAHPYFIAGFGHASPDIVDKSLGSARANEGLYLVAGAGMESFVRPRFSVDFTLRGYAMVSNVEFTSFAQICVGIHLYPGD</sequence>
<organism evidence="4 5">
    <name type="scientific">Eiseniibacteriota bacterium</name>
    <dbReference type="NCBI Taxonomy" id="2212470"/>
    <lineage>
        <taxon>Bacteria</taxon>
        <taxon>Candidatus Eiseniibacteriota</taxon>
    </lineage>
</organism>
<gene>
    <name evidence="4" type="ORF">E6K79_09860</name>
</gene>